<organism evidence="11 12">
    <name type="scientific">Roseobacter cerasinus</name>
    <dbReference type="NCBI Taxonomy" id="2602289"/>
    <lineage>
        <taxon>Bacteria</taxon>
        <taxon>Pseudomonadati</taxon>
        <taxon>Pseudomonadota</taxon>
        <taxon>Alphaproteobacteria</taxon>
        <taxon>Rhodobacterales</taxon>
        <taxon>Roseobacteraceae</taxon>
        <taxon>Roseobacter</taxon>
    </lineage>
</organism>
<dbReference type="GO" id="GO:0004852">
    <property type="term" value="F:uroporphyrinogen-III synthase activity"/>
    <property type="evidence" value="ECO:0007669"/>
    <property type="project" value="UniProtKB-UniRule"/>
</dbReference>
<comment type="caution">
    <text evidence="11">The sequence shown here is derived from an EMBL/GenBank/DDBJ whole genome shotgun (WGS) entry which is preliminary data.</text>
</comment>
<dbReference type="Pfam" id="PF02602">
    <property type="entry name" value="HEM4"/>
    <property type="match status" value="1"/>
</dbReference>
<dbReference type="AlphaFoldDB" id="A0A640VQL8"/>
<dbReference type="GO" id="GO:0006782">
    <property type="term" value="P:protoporphyrinogen IX biosynthetic process"/>
    <property type="evidence" value="ECO:0007669"/>
    <property type="project" value="UniProtKB-UniRule"/>
</dbReference>
<reference evidence="11 12" key="1">
    <citation type="submission" date="2019-12" db="EMBL/GenBank/DDBJ databases">
        <title>Roseobacter cerasinus sp. nov., isolated from seawater around aquaculture.</title>
        <authorList>
            <person name="Muramatsu S."/>
            <person name="Takabe Y."/>
            <person name="Mori K."/>
            <person name="Takaichi S."/>
            <person name="Hanada S."/>
        </authorList>
    </citation>
    <scope>NUCLEOTIDE SEQUENCE [LARGE SCALE GENOMIC DNA]</scope>
    <source>
        <strain evidence="11 12">AI77</strain>
    </source>
</reference>
<accession>A0A640VQL8</accession>
<evidence type="ECO:0000313" key="11">
    <source>
        <dbReference type="EMBL" id="GFE49391.1"/>
    </source>
</evidence>
<dbReference type="OrthoDB" id="7204250at2"/>
<evidence type="ECO:0000256" key="1">
    <source>
        <dbReference type="ARBA" id="ARBA00004772"/>
    </source>
</evidence>
<comment type="similarity">
    <text evidence="2 9">Belongs to the uroporphyrinogen-III synthase family.</text>
</comment>
<name>A0A640VQL8_9RHOB</name>
<evidence type="ECO:0000256" key="4">
    <source>
        <dbReference type="ARBA" id="ARBA00023239"/>
    </source>
</evidence>
<dbReference type="GO" id="GO:0032259">
    <property type="term" value="P:methylation"/>
    <property type="evidence" value="ECO:0007669"/>
    <property type="project" value="UniProtKB-KW"/>
</dbReference>
<evidence type="ECO:0000256" key="3">
    <source>
        <dbReference type="ARBA" id="ARBA00013109"/>
    </source>
</evidence>
<dbReference type="PANTHER" id="PTHR38042">
    <property type="entry name" value="UROPORPHYRINOGEN-III SYNTHASE, CHLOROPLASTIC"/>
    <property type="match status" value="1"/>
</dbReference>
<evidence type="ECO:0000256" key="2">
    <source>
        <dbReference type="ARBA" id="ARBA00008133"/>
    </source>
</evidence>
<keyword evidence="5 9" id="KW-0627">Porphyrin biosynthesis</keyword>
<keyword evidence="11" id="KW-0808">Transferase</keyword>
<dbReference type="RefSeq" id="WP_159975264.1">
    <property type="nucleotide sequence ID" value="NZ_BLIV01000002.1"/>
</dbReference>
<proteinExistence type="inferred from homology"/>
<dbReference type="GO" id="GO:0006780">
    <property type="term" value="P:uroporphyrinogen III biosynthetic process"/>
    <property type="evidence" value="ECO:0007669"/>
    <property type="project" value="UniProtKB-UniRule"/>
</dbReference>
<dbReference type="InterPro" id="IPR003754">
    <property type="entry name" value="4pyrrol_synth_uPrphyn_synth"/>
</dbReference>
<keyword evidence="4 9" id="KW-0456">Lyase</keyword>
<evidence type="ECO:0000256" key="7">
    <source>
        <dbReference type="ARBA" id="ARBA00040167"/>
    </source>
</evidence>
<evidence type="ECO:0000256" key="5">
    <source>
        <dbReference type="ARBA" id="ARBA00023244"/>
    </source>
</evidence>
<comment type="pathway">
    <text evidence="1 9">Porphyrin-containing compound metabolism; protoporphyrin-IX biosynthesis; coproporphyrinogen-III from 5-aminolevulinate: step 3/4.</text>
</comment>
<dbReference type="Gene3D" id="3.40.50.10090">
    <property type="match status" value="2"/>
</dbReference>
<dbReference type="Proteomes" id="UP000436522">
    <property type="component" value="Unassembled WGS sequence"/>
</dbReference>
<evidence type="ECO:0000256" key="9">
    <source>
        <dbReference type="RuleBase" id="RU366031"/>
    </source>
</evidence>
<gene>
    <name evidence="11" type="ORF">So717_11440</name>
</gene>
<dbReference type="GO" id="GO:0008168">
    <property type="term" value="F:methyltransferase activity"/>
    <property type="evidence" value="ECO:0007669"/>
    <property type="project" value="UniProtKB-KW"/>
</dbReference>
<dbReference type="SUPFAM" id="SSF69618">
    <property type="entry name" value="HemD-like"/>
    <property type="match status" value="1"/>
</dbReference>
<dbReference type="InterPro" id="IPR036108">
    <property type="entry name" value="4pyrrol_syn_uPrphyn_synt_sf"/>
</dbReference>
<keyword evidence="11" id="KW-0489">Methyltransferase</keyword>
<evidence type="ECO:0000313" key="12">
    <source>
        <dbReference type="Proteomes" id="UP000436522"/>
    </source>
</evidence>
<feature type="domain" description="Tetrapyrrole biosynthesis uroporphyrinogen III synthase" evidence="10">
    <location>
        <begin position="34"/>
        <end position="223"/>
    </location>
</feature>
<evidence type="ECO:0000259" key="10">
    <source>
        <dbReference type="Pfam" id="PF02602"/>
    </source>
</evidence>
<keyword evidence="12" id="KW-1185">Reference proteome</keyword>
<evidence type="ECO:0000256" key="6">
    <source>
        <dbReference type="ARBA" id="ARBA00037589"/>
    </source>
</evidence>
<comment type="function">
    <text evidence="6 9">Catalyzes cyclization of the linear tetrapyrrole, hydroxymethylbilane, to the macrocyclic uroporphyrinogen III.</text>
</comment>
<dbReference type="EMBL" id="BLIV01000002">
    <property type="protein sequence ID" value="GFE49391.1"/>
    <property type="molecule type" value="Genomic_DNA"/>
</dbReference>
<sequence>MDPAKIPLLLTRPAAANARFADQLTEPLRRRCTLVESPLLEIVQVDVDYKVGPEDAVIFTSSAAIPLVPPGQDRRAFCVGEATTATAHQAGWHAIFCGETSEALVAFLGAYPLRARMWHLAGRHTRGHIAERLISTGLDVTRVTVYDQELVSLNDAARTLLRGNDPVLVPLFSPRTASHFAQNLVKPQALHILALSPAVAEPLKRLDAQTLEIAENPTAEAMIRSLEKLVAQVSLG</sequence>
<dbReference type="EC" id="4.2.1.75" evidence="3 9"/>
<dbReference type="InterPro" id="IPR039793">
    <property type="entry name" value="UROS/Hem4"/>
</dbReference>
<dbReference type="CDD" id="cd06578">
    <property type="entry name" value="HemD"/>
    <property type="match status" value="1"/>
</dbReference>
<comment type="catalytic activity">
    <reaction evidence="8 9">
        <text>hydroxymethylbilane = uroporphyrinogen III + H2O</text>
        <dbReference type="Rhea" id="RHEA:18965"/>
        <dbReference type="ChEBI" id="CHEBI:15377"/>
        <dbReference type="ChEBI" id="CHEBI:57308"/>
        <dbReference type="ChEBI" id="CHEBI:57845"/>
        <dbReference type="EC" id="4.2.1.75"/>
    </reaction>
</comment>
<evidence type="ECO:0000256" key="8">
    <source>
        <dbReference type="ARBA" id="ARBA00048617"/>
    </source>
</evidence>
<dbReference type="PANTHER" id="PTHR38042:SF1">
    <property type="entry name" value="UROPORPHYRINOGEN-III SYNTHASE, CHLOROPLASTIC"/>
    <property type="match status" value="1"/>
</dbReference>
<protein>
    <recommendedName>
        <fullName evidence="7 9">Uroporphyrinogen-III synthase</fullName>
        <ecNumber evidence="3 9">4.2.1.75</ecNumber>
    </recommendedName>
</protein>